<gene>
    <name evidence="1" type="ORF">EUBVEN_02377</name>
</gene>
<reference evidence="1 2" key="1">
    <citation type="submission" date="2007-03" db="EMBL/GenBank/DDBJ databases">
        <authorList>
            <person name="Fulton L."/>
            <person name="Clifton S."/>
            <person name="Fulton B."/>
            <person name="Xu J."/>
            <person name="Minx P."/>
            <person name="Pepin K.H."/>
            <person name="Johnson M."/>
            <person name="Thiruvilangam P."/>
            <person name="Bhonagiri V."/>
            <person name="Nash W.E."/>
            <person name="Mardis E.R."/>
            <person name="Wilson R.K."/>
        </authorList>
    </citation>
    <scope>NUCLEOTIDE SEQUENCE [LARGE SCALE GENOMIC DNA]</scope>
    <source>
        <strain evidence="1 2">ATCC 27560</strain>
    </source>
</reference>
<accession>A5Z9I1</accession>
<reference evidence="1 2" key="2">
    <citation type="submission" date="2007-04" db="EMBL/GenBank/DDBJ databases">
        <title>Draft genome sequence of Eubacterium ventriosum (ATCC 27560).</title>
        <authorList>
            <person name="Sudarsanam P."/>
            <person name="Ley R."/>
            <person name="Guruge J."/>
            <person name="Turnbaugh P.J."/>
            <person name="Mahowald M."/>
            <person name="Liep D."/>
            <person name="Gordon J."/>
        </authorList>
    </citation>
    <scope>NUCLEOTIDE SEQUENCE [LARGE SCALE GENOMIC DNA]</scope>
    <source>
        <strain evidence="1 2">ATCC 27560</strain>
    </source>
</reference>
<dbReference type="HOGENOM" id="CLU_2245920_0_0_9"/>
<organism evidence="1 2">
    <name type="scientific">Eubacterium ventriosum ATCC 27560</name>
    <dbReference type="NCBI Taxonomy" id="411463"/>
    <lineage>
        <taxon>Bacteria</taxon>
        <taxon>Bacillati</taxon>
        <taxon>Bacillota</taxon>
        <taxon>Clostridia</taxon>
        <taxon>Eubacteriales</taxon>
        <taxon>Eubacteriaceae</taxon>
        <taxon>Eubacterium</taxon>
    </lineage>
</organism>
<name>A5Z9I1_9FIRM</name>
<proteinExistence type="predicted"/>
<dbReference type="Proteomes" id="UP000006000">
    <property type="component" value="Unassembled WGS sequence"/>
</dbReference>
<comment type="caution">
    <text evidence="1">The sequence shown here is derived from an EMBL/GenBank/DDBJ whole genome shotgun (WGS) entry which is preliminary data.</text>
</comment>
<dbReference type="AlphaFoldDB" id="A5Z9I1"/>
<evidence type="ECO:0000313" key="2">
    <source>
        <dbReference type="Proteomes" id="UP000006000"/>
    </source>
</evidence>
<evidence type="ECO:0000313" key="1">
    <source>
        <dbReference type="EMBL" id="EDM50425.1"/>
    </source>
</evidence>
<dbReference type="EMBL" id="AAVL02000037">
    <property type="protein sequence ID" value="EDM50425.1"/>
    <property type="molecule type" value="Genomic_DNA"/>
</dbReference>
<sequence>MIAIKHMLPINTKHNKPIVEAPSIKALCANDKIIPIKPITITGINVENITEANLEKNNVLLLTGKLPNKSTHLLLCMYENAIKDITIEYPIAIAANKVDGISTP</sequence>
<protein>
    <submittedName>
        <fullName evidence="1">Uncharacterized protein</fullName>
    </submittedName>
</protein>